<dbReference type="EMBL" id="JACIDZ010000007">
    <property type="protein sequence ID" value="MBB4122525.1"/>
    <property type="molecule type" value="Genomic_DNA"/>
</dbReference>
<dbReference type="Pfam" id="PF01047">
    <property type="entry name" value="MarR"/>
    <property type="match status" value="1"/>
</dbReference>
<evidence type="ECO:0000313" key="3">
    <source>
        <dbReference type="Proteomes" id="UP000530571"/>
    </source>
</evidence>
<gene>
    <name evidence="2" type="ORF">GGR30_002457</name>
</gene>
<feature type="domain" description="HTH marR-type" evidence="1">
    <location>
        <begin position="15"/>
        <end position="150"/>
    </location>
</feature>
<dbReference type="GO" id="GO:0006950">
    <property type="term" value="P:response to stress"/>
    <property type="evidence" value="ECO:0007669"/>
    <property type="project" value="TreeGrafter"/>
</dbReference>
<dbReference type="InterPro" id="IPR000835">
    <property type="entry name" value="HTH_MarR-typ"/>
</dbReference>
<dbReference type="InterPro" id="IPR039422">
    <property type="entry name" value="MarR/SlyA-like"/>
</dbReference>
<dbReference type="SUPFAM" id="SSF46785">
    <property type="entry name" value="Winged helix' DNA-binding domain"/>
    <property type="match status" value="1"/>
</dbReference>
<keyword evidence="3" id="KW-1185">Reference proteome</keyword>
<dbReference type="AlphaFoldDB" id="A0A7W6KMG2"/>
<dbReference type="Proteomes" id="UP000530571">
    <property type="component" value="Unassembled WGS sequence"/>
</dbReference>
<evidence type="ECO:0000313" key="2">
    <source>
        <dbReference type="EMBL" id="MBB4122525.1"/>
    </source>
</evidence>
<evidence type="ECO:0000259" key="1">
    <source>
        <dbReference type="PROSITE" id="PS50995"/>
    </source>
</evidence>
<dbReference type="PANTHER" id="PTHR33164">
    <property type="entry name" value="TRANSCRIPTIONAL REGULATOR, MARR FAMILY"/>
    <property type="match status" value="1"/>
</dbReference>
<protein>
    <submittedName>
        <fullName evidence="2">DNA-binding MarR family transcriptional regulator</fullName>
    </submittedName>
</protein>
<reference evidence="2 3" key="1">
    <citation type="submission" date="2020-08" db="EMBL/GenBank/DDBJ databases">
        <title>Genomic Encyclopedia of Type Strains, Phase IV (KMG-IV): sequencing the most valuable type-strain genomes for metagenomic binning, comparative biology and taxonomic classification.</title>
        <authorList>
            <person name="Goeker M."/>
        </authorList>
    </citation>
    <scope>NUCLEOTIDE SEQUENCE [LARGE SCALE GENOMIC DNA]</scope>
    <source>
        <strain evidence="2 3">DSM 28101</strain>
    </source>
</reference>
<dbReference type="PRINTS" id="PR00598">
    <property type="entry name" value="HTHMARR"/>
</dbReference>
<dbReference type="GO" id="GO:0003700">
    <property type="term" value="F:DNA-binding transcription factor activity"/>
    <property type="evidence" value="ECO:0007669"/>
    <property type="project" value="InterPro"/>
</dbReference>
<keyword evidence="2" id="KW-0238">DNA-binding</keyword>
<dbReference type="PROSITE" id="PS50995">
    <property type="entry name" value="HTH_MARR_2"/>
    <property type="match status" value="1"/>
</dbReference>
<accession>A0A7W6KMG2</accession>
<proteinExistence type="predicted"/>
<dbReference type="Gene3D" id="1.10.10.10">
    <property type="entry name" value="Winged helix-like DNA-binding domain superfamily/Winged helix DNA-binding domain"/>
    <property type="match status" value="1"/>
</dbReference>
<sequence length="157" mass="17895">MRESLPLSVTLEVRDRCLCLYLQRAARAVGRYFDEVLRPLGLTNGQYSLLMSLNRPEPPKIAEVAMVLAMDRTTLTASIKPLERRGLLTSFQDPEDKRVRRLKLTEEGLDLLERAVPVWRKTHDRLDGVVADDLPRLRENLLALAFALPEDEEEISG</sequence>
<organism evidence="2 3">
    <name type="scientific">Martelella radicis</name>
    <dbReference type="NCBI Taxonomy" id="1397476"/>
    <lineage>
        <taxon>Bacteria</taxon>
        <taxon>Pseudomonadati</taxon>
        <taxon>Pseudomonadota</taxon>
        <taxon>Alphaproteobacteria</taxon>
        <taxon>Hyphomicrobiales</taxon>
        <taxon>Aurantimonadaceae</taxon>
        <taxon>Martelella</taxon>
    </lineage>
</organism>
<dbReference type="InterPro" id="IPR036390">
    <property type="entry name" value="WH_DNA-bd_sf"/>
</dbReference>
<name>A0A7W6KMG2_9HYPH</name>
<dbReference type="GO" id="GO:0003677">
    <property type="term" value="F:DNA binding"/>
    <property type="evidence" value="ECO:0007669"/>
    <property type="project" value="UniProtKB-KW"/>
</dbReference>
<dbReference type="PANTHER" id="PTHR33164:SF105">
    <property type="entry name" value="TRANSCRIPTIONAL REPRESSOR PROTEIN-RELATED"/>
    <property type="match status" value="1"/>
</dbReference>
<dbReference type="SMART" id="SM00347">
    <property type="entry name" value="HTH_MARR"/>
    <property type="match status" value="1"/>
</dbReference>
<comment type="caution">
    <text evidence="2">The sequence shown here is derived from an EMBL/GenBank/DDBJ whole genome shotgun (WGS) entry which is preliminary data.</text>
</comment>
<dbReference type="InterPro" id="IPR036388">
    <property type="entry name" value="WH-like_DNA-bd_sf"/>
</dbReference>